<dbReference type="PANTHER" id="PTHR33336:SF15">
    <property type="entry name" value="ABM DOMAIN-CONTAINING PROTEIN"/>
    <property type="match status" value="1"/>
</dbReference>
<dbReference type="InterPro" id="IPR011008">
    <property type="entry name" value="Dimeric_a/b-barrel"/>
</dbReference>
<keyword evidence="2" id="KW-0560">Oxidoreductase</keyword>
<dbReference type="Pfam" id="PF03992">
    <property type="entry name" value="ABM"/>
    <property type="match status" value="1"/>
</dbReference>
<evidence type="ECO:0000313" key="2">
    <source>
        <dbReference type="EMBL" id="ASK54912.1"/>
    </source>
</evidence>
<keyword evidence="3" id="KW-1185">Reference proteome</keyword>
<dbReference type="InterPro" id="IPR007138">
    <property type="entry name" value="ABM_dom"/>
</dbReference>
<dbReference type="RefSeq" id="WP_089070991.1">
    <property type="nucleotide sequence ID" value="NZ_CAWNWL010000075.1"/>
</dbReference>
<dbReference type="SUPFAM" id="SSF54909">
    <property type="entry name" value="Dimeric alpha+beta barrel"/>
    <property type="match status" value="1"/>
</dbReference>
<dbReference type="Proteomes" id="UP000198371">
    <property type="component" value="Chromosome 1"/>
</dbReference>
<dbReference type="PANTHER" id="PTHR33336">
    <property type="entry name" value="QUINOL MONOOXYGENASE YGIN-RELATED"/>
    <property type="match status" value="1"/>
</dbReference>
<evidence type="ECO:0000259" key="1">
    <source>
        <dbReference type="PROSITE" id="PS51725"/>
    </source>
</evidence>
<keyword evidence="2" id="KW-0503">Monooxygenase</keyword>
<reference evidence="3" key="1">
    <citation type="journal article" date="2017" name="Genome Announc.">
        <title>Complete Genome Sequence of Vibrio sp. Strain 2521-89, a Close Relative of Vibrio cholerae Isolated from Lake Water in New Mexico, USA.</title>
        <authorList>
            <person name="Liang K."/>
            <person name="Orata F.D."/>
            <person name="Winkjer N.S."/>
            <person name="Rowe L.A."/>
            <person name="Tarr C.L."/>
            <person name="Boucher Y."/>
        </authorList>
    </citation>
    <scope>NUCLEOTIDE SEQUENCE [LARGE SCALE GENOMIC DNA]</scope>
    <source>
        <strain evidence="3">2521-89</strain>
    </source>
</reference>
<dbReference type="Gene3D" id="3.30.70.100">
    <property type="match status" value="1"/>
</dbReference>
<dbReference type="AlphaFoldDB" id="A0AAU8WEU6"/>
<feature type="domain" description="ABM" evidence="1">
    <location>
        <begin position="2"/>
        <end position="90"/>
    </location>
</feature>
<gene>
    <name evidence="2" type="ORF">CEQ48_08945</name>
</gene>
<dbReference type="EMBL" id="CP022353">
    <property type="protein sequence ID" value="ASK54912.1"/>
    <property type="molecule type" value="Genomic_DNA"/>
</dbReference>
<dbReference type="PROSITE" id="PS51725">
    <property type="entry name" value="ABM"/>
    <property type="match status" value="1"/>
</dbReference>
<organism evidence="2 3">
    <name type="scientific">Vibrio tarriae</name>
    <dbReference type="NCBI Taxonomy" id="2014742"/>
    <lineage>
        <taxon>Bacteria</taxon>
        <taxon>Pseudomonadati</taxon>
        <taxon>Pseudomonadota</taxon>
        <taxon>Gammaproteobacteria</taxon>
        <taxon>Vibrionales</taxon>
        <taxon>Vibrionaceae</taxon>
        <taxon>Vibrio</taxon>
    </lineage>
</organism>
<reference evidence="2 3" key="2">
    <citation type="submission" date="2017-06" db="EMBL/GenBank/DDBJ databases">
        <title>Complete genome sequence of Vibrio sp. 2521-89, a close relative of Vibrio cholerae isolated from lake water in New Mexico, USA.</title>
        <authorList>
            <person name="Liang K."/>
            <person name="Orata F.D."/>
            <person name="Winkjer N.S."/>
            <person name="Tarr C.L."/>
            <person name="Boucher Y."/>
        </authorList>
    </citation>
    <scope>NUCLEOTIDE SEQUENCE [LARGE SCALE GENOMIC DNA]</scope>
    <source>
        <strain evidence="2 3">2521-89</strain>
    </source>
</reference>
<dbReference type="GO" id="GO:0004497">
    <property type="term" value="F:monooxygenase activity"/>
    <property type="evidence" value="ECO:0007669"/>
    <property type="project" value="UniProtKB-KW"/>
</dbReference>
<accession>A0AAU8WEU6</accession>
<protein>
    <submittedName>
        <fullName evidence="2">Antibiotic biosynthesis monooxygenase</fullName>
    </submittedName>
</protein>
<name>A0AAU8WEU6_9VIBR</name>
<dbReference type="InterPro" id="IPR050744">
    <property type="entry name" value="AI-2_Isomerase_LsrG"/>
</dbReference>
<sequence>MIHLTATLHAKPDHIPTVRQLAQAMLDPTRQEPGCVRYELFEQQATSGVFQFHEQFADQASFDSHCHSQHFQQFIAALDGLLVDEPNIQFYTSLNS</sequence>
<proteinExistence type="predicted"/>
<evidence type="ECO:0000313" key="3">
    <source>
        <dbReference type="Proteomes" id="UP000198371"/>
    </source>
</evidence>
<dbReference type="KEGG" id="vti:CEQ48_08945"/>